<sequence>MFWTKQILPLQGRILSGLLLTLGALTPLAASAQQGPPMREDRRGPPPGPPGQSYANSSAILVTEIAFARLAKQEGQWTAFRETAADDSVMFTAQPVLAQGWLKGRADPPGAVSWQPQSLFMACDGRTGASTGAAQYAGGQPGYYTTVWQNLEKPRAKKPKWRWALNHGATLARPRVGDEMIASRTAVCTGNPKAALGDIPMGPPAKQTVPVAPQASGARASADGTMVWRWDVRSDGARTVTIELWNGNAFDTVVRDDVAGGAS</sequence>
<proteinExistence type="predicted"/>
<evidence type="ECO:0000256" key="2">
    <source>
        <dbReference type="SAM" id="SignalP"/>
    </source>
</evidence>
<feature type="signal peptide" evidence="2">
    <location>
        <begin position="1"/>
        <end position="32"/>
    </location>
</feature>
<feature type="chain" id="PRO_5046140489" evidence="2">
    <location>
        <begin position="33"/>
        <end position="263"/>
    </location>
</feature>
<feature type="region of interest" description="Disordered" evidence="1">
    <location>
        <begin position="31"/>
        <end position="55"/>
    </location>
</feature>
<evidence type="ECO:0000256" key="1">
    <source>
        <dbReference type="SAM" id="MobiDB-lite"/>
    </source>
</evidence>
<gene>
    <name evidence="3" type="ORF">GCM10010833_27200</name>
</gene>
<accession>A0ABQ1JJD8</accession>
<keyword evidence="2" id="KW-0732">Signal</keyword>
<protein>
    <submittedName>
        <fullName evidence="3">Uncharacterized protein</fullName>
    </submittedName>
</protein>
<keyword evidence="4" id="KW-1185">Reference proteome</keyword>
<name>A0ABQ1JJD8_9SPHN</name>
<comment type="caution">
    <text evidence="3">The sequence shown here is derived from an EMBL/GenBank/DDBJ whole genome shotgun (WGS) entry which is preliminary data.</text>
</comment>
<dbReference type="EMBL" id="BMGD01000005">
    <property type="protein sequence ID" value="GGB70497.1"/>
    <property type="molecule type" value="Genomic_DNA"/>
</dbReference>
<evidence type="ECO:0000313" key="3">
    <source>
        <dbReference type="EMBL" id="GGB70497.1"/>
    </source>
</evidence>
<reference evidence="4" key="1">
    <citation type="journal article" date="2019" name="Int. J. Syst. Evol. Microbiol.">
        <title>The Global Catalogue of Microorganisms (GCM) 10K type strain sequencing project: providing services to taxonomists for standard genome sequencing and annotation.</title>
        <authorList>
            <consortium name="The Broad Institute Genomics Platform"/>
            <consortium name="The Broad Institute Genome Sequencing Center for Infectious Disease"/>
            <person name="Wu L."/>
            <person name="Ma J."/>
        </authorList>
    </citation>
    <scope>NUCLEOTIDE SEQUENCE [LARGE SCALE GENOMIC DNA]</scope>
    <source>
        <strain evidence="4">CGMCC 1.12851</strain>
    </source>
</reference>
<dbReference type="Proteomes" id="UP000614261">
    <property type="component" value="Unassembled WGS sequence"/>
</dbReference>
<evidence type="ECO:0000313" key="4">
    <source>
        <dbReference type="Proteomes" id="UP000614261"/>
    </source>
</evidence>
<organism evidence="3 4">
    <name type="scientific">Blastomonas aquatica</name>
    <dbReference type="NCBI Taxonomy" id="1510276"/>
    <lineage>
        <taxon>Bacteria</taxon>
        <taxon>Pseudomonadati</taxon>
        <taxon>Pseudomonadota</taxon>
        <taxon>Alphaproteobacteria</taxon>
        <taxon>Sphingomonadales</taxon>
        <taxon>Sphingomonadaceae</taxon>
        <taxon>Blastomonas</taxon>
    </lineage>
</organism>